<name>A0A166JG45_9AGAM</name>
<dbReference type="Pfam" id="PF01936">
    <property type="entry name" value="NYN"/>
    <property type="match status" value="1"/>
</dbReference>
<dbReference type="InterPro" id="IPR021139">
    <property type="entry name" value="NYN"/>
</dbReference>
<dbReference type="GO" id="GO:0004540">
    <property type="term" value="F:RNA nuclease activity"/>
    <property type="evidence" value="ECO:0007669"/>
    <property type="project" value="InterPro"/>
</dbReference>
<reference evidence="2 3" key="1">
    <citation type="journal article" date="2016" name="Mol. Biol. Evol.">
        <title>Comparative Genomics of Early-Diverging Mushroom-Forming Fungi Provides Insights into the Origins of Lignocellulose Decay Capabilities.</title>
        <authorList>
            <person name="Nagy L.G."/>
            <person name="Riley R."/>
            <person name="Tritt A."/>
            <person name="Adam C."/>
            <person name="Daum C."/>
            <person name="Floudas D."/>
            <person name="Sun H."/>
            <person name="Yadav J.S."/>
            <person name="Pangilinan J."/>
            <person name="Larsson K.H."/>
            <person name="Matsuura K."/>
            <person name="Barry K."/>
            <person name="Labutti K."/>
            <person name="Kuo R."/>
            <person name="Ohm R.A."/>
            <person name="Bhattacharya S.S."/>
            <person name="Shirouzu T."/>
            <person name="Yoshinaga Y."/>
            <person name="Martin F.M."/>
            <person name="Grigoriev I.V."/>
            <person name="Hibbett D.S."/>
        </authorList>
    </citation>
    <scope>NUCLEOTIDE SEQUENCE [LARGE SCALE GENOMIC DNA]</scope>
    <source>
        <strain evidence="2 3">CBS 109695</strain>
    </source>
</reference>
<dbReference type="CDD" id="cd10910">
    <property type="entry name" value="PIN_limkain_b1_N_like"/>
    <property type="match status" value="1"/>
</dbReference>
<dbReference type="OrthoDB" id="549353at2759"/>
<proteinExistence type="predicted"/>
<dbReference type="GO" id="GO:0005777">
    <property type="term" value="C:peroxisome"/>
    <property type="evidence" value="ECO:0007669"/>
    <property type="project" value="InterPro"/>
</dbReference>
<dbReference type="InterPro" id="IPR024768">
    <property type="entry name" value="Marf1"/>
</dbReference>
<evidence type="ECO:0000313" key="2">
    <source>
        <dbReference type="EMBL" id="KZP20823.1"/>
    </source>
</evidence>
<evidence type="ECO:0000313" key="3">
    <source>
        <dbReference type="Proteomes" id="UP000076532"/>
    </source>
</evidence>
<dbReference type="AlphaFoldDB" id="A0A166JG45"/>
<sequence length="150" mass="16683">MARESVAVFWDYENLSPAGSKCSGFDIVKNITTIAHQYGDVKLLKAYEECHTNAGVHTQRLRSELQCAGVSLTDCPHNGRKEVADRMLTVDLLAFAIDNPAPATIILITNDRDFVYAVSVLRLRRYRVILVAQPSGSATLKAQASMWLDW</sequence>
<dbReference type="EMBL" id="KV417552">
    <property type="protein sequence ID" value="KZP20823.1"/>
    <property type="molecule type" value="Genomic_DNA"/>
</dbReference>
<dbReference type="GO" id="GO:1905762">
    <property type="term" value="F:CCR4-NOT complex binding"/>
    <property type="evidence" value="ECO:0007669"/>
    <property type="project" value="TreeGrafter"/>
</dbReference>
<organism evidence="2 3">
    <name type="scientific">Athelia psychrophila</name>
    <dbReference type="NCBI Taxonomy" id="1759441"/>
    <lineage>
        <taxon>Eukaryota</taxon>
        <taxon>Fungi</taxon>
        <taxon>Dikarya</taxon>
        <taxon>Basidiomycota</taxon>
        <taxon>Agaricomycotina</taxon>
        <taxon>Agaricomycetes</taxon>
        <taxon>Agaricomycetidae</taxon>
        <taxon>Atheliales</taxon>
        <taxon>Atheliaceae</taxon>
        <taxon>Athelia</taxon>
    </lineage>
</organism>
<gene>
    <name evidence="2" type="ORF">FIBSPDRAFT_741642</name>
</gene>
<dbReference type="Proteomes" id="UP000076532">
    <property type="component" value="Unassembled WGS sequence"/>
</dbReference>
<evidence type="ECO:0000259" key="1">
    <source>
        <dbReference type="Pfam" id="PF01936"/>
    </source>
</evidence>
<dbReference type="GO" id="GO:0010468">
    <property type="term" value="P:regulation of gene expression"/>
    <property type="evidence" value="ECO:0007669"/>
    <property type="project" value="InterPro"/>
</dbReference>
<accession>A0A166JG45</accession>
<dbReference type="STRING" id="436010.A0A166JG45"/>
<feature type="domain" description="NYN" evidence="1">
    <location>
        <begin position="6"/>
        <end position="144"/>
    </location>
</feature>
<protein>
    <recommendedName>
        <fullName evidence="1">NYN domain-containing protein</fullName>
    </recommendedName>
</protein>
<dbReference type="PANTHER" id="PTHR14379">
    <property type="entry name" value="LIMKAIN B LKAP"/>
    <property type="match status" value="1"/>
</dbReference>
<feature type="non-terminal residue" evidence="2">
    <location>
        <position position="150"/>
    </location>
</feature>
<keyword evidence="3" id="KW-1185">Reference proteome</keyword>
<dbReference type="Gene3D" id="3.40.50.1010">
    <property type="entry name" value="5'-nuclease"/>
    <property type="match status" value="1"/>
</dbReference>
<dbReference type="PANTHER" id="PTHR14379:SF3">
    <property type="entry name" value="MEIOSIS REGULATOR AND MRNA STABILITY FACTOR 1"/>
    <property type="match status" value="1"/>
</dbReference>